<reference evidence="2 3" key="1">
    <citation type="submission" date="2024-03" db="EMBL/GenBank/DDBJ databases">
        <title>Inconsistent identification of Apilactobacillus kunkeei-related strains obtained by well-developed overall genome related indices.</title>
        <authorList>
            <person name="Maeno S."/>
            <person name="Endo A."/>
        </authorList>
    </citation>
    <scope>NUCLEOTIDE SEQUENCE [LARGE SCALE GENOMIC DNA]</scope>
    <source>
        <strain evidence="2 3">20H-10</strain>
    </source>
</reference>
<feature type="domain" description="N-acetyltransferase" evidence="1">
    <location>
        <begin position="5"/>
        <end position="143"/>
    </location>
</feature>
<proteinExistence type="predicted"/>
<organism evidence="2 3">
    <name type="scientific">Apilactobacillus apinorum</name>
    <dbReference type="NCBI Taxonomy" id="1218495"/>
    <lineage>
        <taxon>Bacteria</taxon>
        <taxon>Bacillati</taxon>
        <taxon>Bacillota</taxon>
        <taxon>Bacilli</taxon>
        <taxon>Lactobacillales</taxon>
        <taxon>Lactobacillaceae</taxon>
        <taxon>Apilactobacillus</taxon>
    </lineage>
</organism>
<dbReference type="Pfam" id="PF13673">
    <property type="entry name" value="Acetyltransf_10"/>
    <property type="match status" value="1"/>
</dbReference>
<accession>A0ABP9ZG42</accession>
<dbReference type="Proteomes" id="UP001438112">
    <property type="component" value="Unassembled WGS sequence"/>
</dbReference>
<dbReference type="SUPFAM" id="SSF55729">
    <property type="entry name" value="Acyl-CoA N-acyltransferases (Nat)"/>
    <property type="match status" value="1"/>
</dbReference>
<dbReference type="InterPro" id="IPR016181">
    <property type="entry name" value="Acyl_CoA_acyltransferase"/>
</dbReference>
<dbReference type="InterPro" id="IPR000182">
    <property type="entry name" value="GNAT_dom"/>
</dbReference>
<dbReference type="RefSeq" id="WP_353317272.1">
    <property type="nucleotide sequence ID" value="NZ_BAABVV010000017.1"/>
</dbReference>
<dbReference type="EMBL" id="BAABVV010000017">
    <property type="protein sequence ID" value="GAA6113770.1"/>
    <property type="molecule type" value="Genomic_DNA"/>
</dbReference>
<dbReference type="PROSITE" id="PS51186">
    <property type="entry name" value="GNAT"/>
    <property type="match status" value="1"/>
</dbReference>
<gene>
    <name evidence="2" type="ORF">AP20H10_01330</name>
</gene>
<evidence type="ECO:0000313" key="3">
    <source>
        <dbReference type="Proteomes" id="UP001438112"/>
    </source>
</evidence>
<sequence length="143" mass="16033">MWVTKAFQDLTLEELYEIYRVRSAVFVEEQKIVYADPDENDKQALHLFEINDGVITAYARIFKDGDHVTFGRVLTTSAVCGTGKGKELLQHILDVVKNEFAGAEIEIDAQAHAVGYYEKGGFTVTSEPFIEAGIDHIKMTYPA</sequence>
<evidence type="ECO:0000259" key="1">
    <source>
        <dbReference type="PROSITE" id="PS51186"/>
    </source>
</evidence>
<protein>
    <submittedName>
        <fullName evidence="2">GNAT family N-acetyltransferase</fullName>
    </submittedName>
</protein>
<name>A0ABP9ZG42_9LACO</name>
<evidence type="ECO:0000313" key="2">
    <source>
        <dbReference type="EMBL" id="GAA6113770.1"/>
    </source>
</evidence>
<dbReference type="Gene3D" id="3.40.630.30">
    <property type="match status" value="1"/>
</dbReference>
<comment type="caution">
    <text evidence="2">The sequence shown here is derived from an EMBL/GenBank/DDBJ whole genome shotgun (WGS) entry which is preliminary data.</text>
</comment>
<keyword evidence="3" id="KW-1185">Reference proteome</keyword>